<dbReference type="AlphaFoldDB" id="A0A934WRR7"/>
<dbReference type="Proteomes" id="UP000633365">
    <property type="component" value="Unassembled WGS sequence"/>
</dbReference>
<feature type="transmembrane region" description="Helical" evidence="1">
    <location>
        <begin position="212"/>
        <end position="231"/>
    </location>
</feature>
<evidence type="ECO:0000313" key="2">
    <source>
        <dbReference type="EMBL" id="MBK6088719.1"/>
    </source>
</evidence>
<feature type="transmembrane region" description="Helical" evidence="1">
    <location>
        <begin position="137"/>
        <end position="159"/>
    </location>
</feature>
<dbReference type="EMBL" id="JAEQMG010000080">
    <property type="protein sequence ID" value="MBK6088719.1"/>
    <property type="molecule type" value="Genomic_DNA"/>
</dbReference>
<keyword evidence="1" id="KW-0472">Membrane</keyword>
<accession>A0A934WRR7</accession>
<name>A0A934WRR7_9FIRM</name>
<evidence type="ECO:0000256" key="1">
    <source>
        <dbReference type="SAM" id="Phobius"/>
    </source>
</evidence>
<keyword evidence="1" id="KW-1133">Transmembrane helix</keyword>
<protein>
    <submittedName>
        <fullName evidence="2">TraX protein</fullName>
    </submittedName>
</protein>
<feature type="transmembrane region" description="Helical" evidence="1">
    <location>
        <begin position="60"/>
        <end position="77"/>
    </location>
</feature>
<dbReference type="RefSeq" id="WP_201427575.1">
    <property type="nucleotide sequence ID" value="NZ_JAEQMG010000080.1"/>
</dbReference>
<feature type="transmembrane region" description="Helical" evidence="1">
    <location>
        <begin position="21"/>
        <end position="48"/>
    </location>
</feature>
<comment type="caution">
    <text evidence="2">The sequence shown here is derived from an EMBL/GenBank/DDBJ whole genome shotgun (WGS) entry which is preliminary data.</text>
</comment>
<feature type="transmembrane region" description="Helical" evidence="1">
    <location>
        <begin position="114"/>
        <end position="130"/>
    </location>
</feature>
<feature type="transmembrane region" description="Helical" evidence="1">
    <location>
        <begin position="179"/>
        <end position="200"/>
    </location>
</feature>
<dbReference type="InterPro" id="IPR008875">
    <property type="entry name" value="TraX"/>
</dbReference>
<evidence type="ECO:0000313" key="3">
    <source>
        <dbReference type="Proteomes" id="UP000633365"/>
    </source>
</evidence>
<proteinExistence type="predicted"/>
<sequence>MIRQDFIPDRFRVLSGSMLKLIAVVSMFIDHVGVHLVDQSIILLQFGTYKLTLYRLMRDLGRFAFPIFCFLLIEGFLHTRSKVRYGISLAVLAVISEIPFDLEHNGTLFYSEQNVFFTLLLGFLGLCAIARFREKPLFAFLSLLGLMVVSYYLNADYWVQGFAFIILLYALREQKLLRIFNAFLLNNFRFVMLAFLPIALYNGKRGFIRGAFLKYLFYLIYPLHIFIIYLIKLNLVGFE</sequence>
<dbReference type="Pfam" id="PF05857">
    <property type="entry name" value="TraX"/>
    <property type="match status" value="1"/>
</dbReference>
<gene>
    <name evidence="2" type="ORF">JKK62_08665</name>
</gene>
<reference evidence="2" key="1">
    <citation type="submission" date="2021-01" db="EMBL/GenBank/DDBJ databases">
        <title>Genome public.</title>
        <authorList>
            <person name="Liu C."/>
            <person name="Sun Q."/>
        </authorList>
    </citation>
    <scope>NUCLEOTIDE SEQUENCE</scope>
    <source>
        <strain evidence="2">M6</strain>
    </source>
</reference>
<keyword evidence="1" id="KW-0812">Transmembrane</keyword>
<keyword evidence="3" id="KW-1185">Reference proteome</keyword>
<organism evidence="2 3">
    <name type="scientific">Ruminococcus difficilis</name>
    <dbReference type="NCBI Taxonomy" id="2763069"/>
    <lineage>
        <taxon>Bacteria</taxon>
        <taxon>Bacillati</taxon>
        <taxon>Bacillota</taxon>
        <taxon>Clostridia</taxon>
        <taxon>Eubacteriales</taxon>
        <taxon>Oscillospiraceae</taxon>
        <taxon>Ruminococcus</taxon>
    </lineage>
</organism>